<dbReference type="GO" id="GO:0005525">
    <property type="term" value="F:GTP binding"/>
    <property type="evidence" value="ECO:0007669"/>
    <property type="project" value="UniProtKB-UniRule"/>
</dbReference>
<dbReference type="PANTHER" id="PTHR23115">
    <property type="entry name" value="TRANSLATION FACTOR"/>
    <property type="match status" value="1"/>
</dbReference>
<evidence type="ECO:0000256" key="8">
    <source>
        <dbReference type="ARBA" id="ARBA00022840"/>
    </source>
</evidence>
<feature type="binding site" evidence="12">
    <location>
        <begin position="28"/>
        <end position="35"/>
    </location>
    <ligand>
        <name>GTP</name>
        <dbReference type="ChEBI" id="CHEBI:37565"/>
    </ligand>
</feature>
<dbReference type="NCBIfam" id="TIGR02034">
    <property type="entry name" value="CysN"/>
    <property type="match status" value="1"/>
</dbReference>
<dbReference type="InterPro" id="IPR002891">
    <property type="entry name" value="APS"/>
</dbReference>
<dbReference type="Gene3D" id="3.40.50.300">
    <property type="entry name" value="P-loop containing nucleotide triphosphate hydrolases"/>
    <property type="match status" value="2"/>
</dbReference>
<comment type="catalytic activity">
    <reaction evidence="11 12">
        <text>sulfate + ATP + H(+) = adenosine 5'-phosphosulfate + diphosphate</text>
        <dbReference type="Rhea" id="RHEA:18133"/>
        <dbReference type="ChEBI" id="CHEBI:15378"/>
        <dbReference type="ChEBI" id="CHEBI:16189"/>
        <dbReference type="ChEBI" id="CHEBI:30616"/>
        <dbReference type="ChEBI" id="CHEBI:33019"/>
        <dbReference type="ChEBI" id="CHEBI:58243"/>
        <dbReference type="EC" id="2.7.7.4"/>
    </reaction>
</comment>
<dbReference type="NCBIfam" id="TIGR00455">
    <property type="entry name" value="apsK"/>
    <property type="match status" value="1"/>
</dbReference>
<dbReference type="InterPro" id="IPR000795">
    <property type="entry name" value="T_Tr_GTP-bd_dom"/>
</dbReference>
<name>A0A173LN68_9ACTN</name>
<dbReference type="PROSITE" id="PS00301">
    <property type="entry name" value="G_TR_1"/>
    <property type="match status" value="1"/>
</dbReference>
<evidence type="ECO:0000256" key="2">
    <source>
        <dbReference type="ARBA" id="ARBA00002357"/>
    </source>
</evidence>
<dbReference type="NCBIfam" id="TIGR00231">
    <property type="entry name" value="small_GTP"/>
    <property type="match status" value="1"/>
</dbReference>
<dbReference type="PRINTS" id="PR00315">
    <property type="entry name" value="ELONGATNFCT"/>
</dbReference>
<comment type="catalytic activity">
    <reaction evidence="1 13">
        <text>adenosine 5'-phosphosulfate + ATP = 3'-phosphoadenylyl sulfate + ADP + H(+)</text>
        <dbReference type="Rhea" id="RHEA:24152"/>
        <dbReference type="ChEBI" id="CHEBI:15378"/>
        <dbReference type="ChEBI" id="CHEBI:30616"/>
        <dbReference type="ChEBI" id="CHEBI:58243"/>
        <dbReference type="ChEBI" id="CHEBI:58339"/>
        <dbReference type="ChEBI" id="CHEBI:456216"/>
        <dbReference type="EC" id="2.7.1.25"/>
    </reaction>
</comment>
<gene>
    <name evidence="12" type="primary">cysN</name>
    <name evidence="13" type="synonym">cysC</name>
    <name evidence="15" type="ORF">BJL86_2583</name>
</gene>
<dbReference type="AlphaFoldDB" id="A0A173LN68"/>
<accession>A0A173LN68</accession>
<dbReference type="NCBIfam" id="NF003013">
    <property type="entry name" value="PRK03846.1"/>
    <property type="match status" value="1"/>
</dbReference>
<dbReference type="Pfam" id="PF00009">
    <property type="entry name" value="GTP_EFTU"/>
    <property type="match status" value="1"/>
</dbReference>
<dbReference type="InterPro" id="IPR031157">
    <property type="entry name" value="G_TR_CS"/>
</dbReference>
<dbReference type="SUPFAM" id="SSF52540">
    <property type="entry name" value="P-loop containing nucleoside triphosphate hydrolases"/>
    <property type="match status" value="2"/>
</dbReference>
<proteinExistence type="inferred from homology"/>
<evidence type="ECO:0000256" key="11">
    <source>
        <dbReference type="ARBA" id="ARBA00049370"/>
    </source>
</evidence>
<evidence type="ECO:0000256" key="5">
    <source>
        <dbReference type="ARBA" id="ARBA00022679"/>
    </source>
</evidence>
<dbReference type="NCBIfam" id="NF004035">
    <property type="entry name" value="PRK05506.1"/>
    <property type="match status" value="1"/>
</dbReference>
<dbReference type="EC" id="2.7.1.25" evidence="13"/>
<comment type="similarity">
    <text evidence="4">In the N-terminal section; belongs to the TRAFAC class translation factor GTPase superfamily. Classic translation factor GTPase family. CysN/NodQ subfamily.</text>
</comment>
<comment type="function">
    <text evidence="2">APS kinase catalyzes the synthesis of activated sulfate.</text>
</comment>
<dbReference type="CDD" id="cd02027">
    <property type="entry name" value="APSK"/>
    <property type="match status" value="1"/>
</dbReference>
<dbReference type="EC" id="2.7.7.4" evidence="12"/>
<dbReference type="InterPro" id="IPR044139">
    <property type="entry name" value="CysN_NoDQ_III"/>
</dbReference>
<dbReference type="Gene3D" id="2.40.30.10">
    <property type="entry name" value="Translation factors"/>
    <property type="match status" value="2"/>
</dbReference>
<keyword evidence="8 12" id="KW-0067">ATP-binding</keyword>
<dbReference type="UniPathway" id="UPA00140">
    <property type="reaction ID" value="UER00204"/>
</dbReference>
<feature type="binding site" evidence="13">
    <location>
        <begin position="478"/>
        <end position="485"/>
    </location>
    <ligand>
        <name>ATP</name>
        <dbReference type="ChEBI" id="CHEBI:30616"/>
    </ligand>
</feature>
<dbReference type="GO" id="GO:0070814">
    <property type="term" value="P:hydrogen sulfide biosynthetic process"/>
    <property type="evidence" value="ECO:0007669"/>
    <property type="project" value="UniProtKB-UniRule"/>
</dbReference>
<evidence type="ECO:0000256" key="12">
    <source>
        <dbReference type="HAMAP-Rule" id="MF_00062"/>
    </source>
</evidence>
<dbReference type="CDD" id="cd03695">
    <property type="entry name" value="CysN_NodQ_II"/>
    <property type="match status" value="1"/>
</dbReference>
<feature type="binding site" evidence="12">
    <location>
        <begin position="105"/>
        <end position="109"/>
    </location>
    <ligand>
        <name>GTP</name>
        <dbReference type="ChEBI" id="CHEBI:37565"/>
    </ligand>
</feature>
<feature type="active site" description="Phosphoserine intermediate" evidence="13">
    <location>
        <position position="552"/>
    </location>
</feature>
<dbReference type="InterPro" id="IPR011779">
    <property type="entry name" value="SO4_adenylTrfase_lsu"/>
</dbReference>
<dbReference type="PROSITE" id="PS51722">
    <property type="entry name" value="G_TR_2"/>
    <property type="match status" value="1"/>
</dbReference>
<reference evidence="15 16" key="1">
    <citation type="submission" date="2016-06" db="EMBL/GenBank/DDBJ databases">
        <title>Complete genome sequence of a saline-alkali tolerant type strain Dietzia timorensis ID05-A0528T.</title>
        <authorList>
            <person name="Wu X."/>
        </authorList>
    </citation>
    <scope>NUCLEOTIDE SEQUENCE [LARGE SCALE GENOMIC DNA]</scope>
    <source>
        <strain evidence="15 16">ID05-A0528</strain>
    </source>
</reference>
<keyword evidence="13" id="KW-0597">Phosphoprotein</keyword>
<sequence length="648" mass="69625">MTTTDIGTSLAQVGLDEQADLLRIATAGSVDDGKSTLIGRLLFDSKAIFEDQLASVEATSEKRGDEYTDLALLTDGLRSEREQGITIDVAYRYFSTPRRKFIIADTPGHVQYTRNMVTGASTADVAIILIDARKGVLEQTRRHSYLSSLLGIPNLVVCVNKMDLVDYDEAVFNSIRADFDKFADNLSVGQIDFVPISALKGDNVVTKVSDIPGSADAMPWYEGPTMLDLLETIRVAHSEADGEFRFPVQYVIRPQRSDGLDHRSFAGTIAGGAVSEGDEIVVLPKGQRSAVTKIWAPGGREVATARAGEAVTIAIADEIDIVRGEMLAHADAQPKRGTELSATVCWFADDSELTAGRNYLLKQTTRDTRSVVTSLDYRLDVNTLATDSAAETLALNEIGRVTLRTQSPLMYDKYGTNRATGAFILVDEVTGDTVAAGMIEGAGETESGVVWHAGAVSSGDRAALLGSDGARRTIWLTGLSGSGKSSIATELEKALLSAGHNAYVLDGDNLRHGLNSDLGFSEADRTENIRRTAEVAALLTDAGVVAICALISPLESQRELARQAHDRLGVEFTEVFVDTPISECEKRDPKGMYAKARAGEIQNFTGVSAPYEAPQNPDLHITPEVGTAAEAAERIIARLFSDDTSTVI</sequence>
<dbReference type="CDD" id="cd04166">
    <property type="entry name" value="CysN_ATPS"/>
    <property type="match status" value="1"/>
</dbReference>
<dbReference type="CDD" id="cd04095">
    <property type="entry name" value="CysN_NoDQ_III"/>
    <property type="match status" value="1"/>
</dbReference>
<dbReference type="GO" id="GO:0004781">
    <property type="term" value="F:sulfate adenylyltransferase (ATP) activity"/>
    <property type="evidence" value="ECO:0007669"/>
    <property type="project" value="UniProtKB-UniRule"/>
</dbReference>
<dbReference type="Pfam" id="PF22594">
    <property type="entry name" value="GTP-eEF1A_C"/>
    <property type="match status" value="1"/>
</dbReference>
<dbReference type="HAMAP" id="MF_00062">
    <property type="entry name" value="Sulf_adenylyltr_sub1"/>
    <property type="match status" value="1"/>
</dbReference>
<dbReference type="SUPFAM" id="SSF50465">
    <property type="entry name" value="EF-Tu/eEF-1alpha/eIF2-gamma C-terminal domain"/>
    <property type="match status" value="1"/>
</dbReference>
<dbReference type="GO" id="GO:0003924">
    <property type="term" value="F:GTPase activity"/>
    <property type="evidence" value="ECO:0007669"/>
    <property type="project" value="InterPro"/>
</dbReference>
<dbReference type="GO" id="GO:0000103">
    <property type="term" value="P:sulfate assimilation"/>
    <property type="evidence" value="ECO:0007669"/>
    <property type="project" value="UniProtKB-UniRule"/>
</dbReference>
<evidence type="ECO:0000256" key="9">
    <source>
        <dbReference type="ARBA" id="ARBA00023134"/>
    </source>
</evidence>
<evidence type="ECO:0000313" key="15">
    <source>
        <dbReference type="EMBL" id="ANI93343.1"/>
    </source>
</evidence>
<keyword evidence="13" id="KW-0418">Kinase</keyword>
<dbReference type="HAMAP" id="MF_00065">
    <property type="entry name" value="Adenylyl_sulf_kinase"/>
    <property type="match status" value="1"/>
</dbReference>
<dbReference type="InterPro" id="IPR041757">
    <property type="entry name" value="CysN_GTP-bd"/>
</dbReference>
<evidence type="ECO:0000259" key="14">
    <source>
        <dbReference type="PROSITE" id="PS51722"/>
    </source>
</evidence>
<keyword evidence="10" id="KW-0511">Multifunctional enzyme</keyword>
<dbReference type="GO" id="GO:0005524">
    <property type="term" value="F:ATP binding"/>
    <property type="evidence" value="ECO:0007669"/>
    <property type="project" value="UniProtKB-UniRule"/>
</dbReference>
<keyword evidence="5 12" id="KW-0808">Transferase</keyword>
<keyword evidence="7 12" id="KW-0547">Nucleotide-binding</keyword>
<dbReference type="InterPro" id="IPR044138">
    <property type="entry name" value="CysN_II"/>
</dbReference>
<comment type="subunit">
    <text evidence="12">Heterodimer composed of CysD, the smaller subunit, and CysN.</text>
</comment>
<protein>
    <recommendedName>
        <fullName evidence="12 13">Multifunctional fusion protein</fullName>
    </recommendedName>
    <domain>
        <recommendedName>
            <fullName evidence="12">Sulfate adenylyltransferase subunit 1</fullName>
            <ecNumber evidence="12">2.7.7.4</ecNumber>
        </recommendedName>
        <alternativeName>
            <fullName evidence="12">ATP-sulfurylase large subunit</fullName>
        </alternativeName>
        <alternativeName>
            <fullName evidence="12">Sulfate adenylate transferase</fullName>
            <shortName evidence="12">SAT</shortName>
        </alternativeName>
    </domain>
    <domain>
        <recommendedName>
            <fullName evidence="13">Adenylyl-sulfate kinase</fullName>
            <ecNumber evidence="13">2.7.1.25</ecNumber>
        </recommendedName>
        <alternativeName>
            <fullName evidence="13">APS kinase</fullName>
        </alternativeName>
        <alternativeName>
            <fullName evidence="13">ATP adenosine-5'-phosphosulfate 3'-phosphotransferase</fullName>
        </alternativeName>
        <alternativeName>
            <fullName evidence="13">Adenosine-5'-phosphosulfate kinase</fullName>
        </alternativeName>
    </domain>
</protein>
<comment type="similarity">
    <text evidence="3">In the C-terminal section; belongs to the APS kinase family.</text>
</comment>
<dbReference type="FunFam" id="3.40.50.300:FF:000119">
    <property type="entry name" value="Sulfate adenylyltransferase subunit 1"/>
    <property type="match status" value="1"/>
</dbReference>
<evidence type="ECO:0000313" key="16">
    <source>
        <dbReference type="Proteomes" id="UP000186104"/>
    </source>
</evidence>
<keyword evidence="16" id="KW-1185">Reference proteome</keyword>
<evidence type="ECO:0000256" key="1">
    <source>
        <dbReference type="ARBA" id="ARBA00001823"/>
    </source>
</evidence>
<feature type="binding site" evidence="12">
    <location>
        <begin position="160"/>
        <end position="163"/>
    </location>
    <ligand>
        <name>GTP</name>
        <dbReference type="ChEBI" id="CHEBI:37565"/>
    </ligand>
</feature>
<keyword evidence="9 12" id="KW-0342">GTP-binding</keyword>
<comment type="pathway">
    <text evidence="13">Sulfur metabolism; hydrogen sulfide biosynthesis; sulfite from sulfate: step 2/3.</text>
</comment>
<comment type="pathway">
    <text evidence="12">Sulfur metabolism; hydrogen sulfide biosynthesis; sulfite from sulfate: step 1/3.</text>
</comment>
<dbReference type="EMBL" id="CP015961">
    <property type="protein sequence ID" value="ANI93343.1"/>
    <property type="molecule type" value="Genomic_DNA"/>
</dbReference>
<comment type="similarity">
    <text evidence="13">Belongs to the APS kinase family.</text>
</comment>
<dbReference type="GO" id="GO:0004020">
    <property type="term" value="F:adenylylsulfate kinase activity"/>
    <property type="evidence" value="ECO:0007669"/>
    <property type="project" value="UniProtKB-UniRule"/>
</dbReference>
<dbReference type="InterPro" id="IPR027417">
    <property type="entry name" value="P-loop_NTPase"/>
</dbReference>
<organism evidence="15 16">
    <name type="scientific">Dietzia timorensis</name>
    <dbReference type="NCBI Taxonomy" id="499555"/>
    <lineage>
        <taxon>Bacteria</taxon>
        <taxon>Bacillati</taxon>
        <taxon>Actinomycetota</taxon>
        <taxon>Actinomycetes</taxon>
        <taxon>Mycobacteriales</taxon>
        <taxon>Dietziaceae</taxon>
        <taxon>Dietzia</taxon>
    </lineage>
</organism>
<evidence type="ECO:0000256" key="6">
    <source>
        <dbReference type="ARBA" id="ARBA00022695"/>
    </source>
</evidence>
<evidence type="ECO:0000256" key="4">
    <source>
        <dbReference type="ARBA" id="ARBA00007237"/>
    </source>
</evidence>
<dbReference type="RefSeq" id="WP_067475214.1">
    <property type="nucleotide sequence ID" value="NZ_CP015961.1"/>
</dbReference>
<dbReference type="InterPro" id="IPR059117">
    <property type="entry name" value="APS_kinase_dom"/>
</dbReference>
<dbReference type="InterPro" id="IPR050100">
    <property type="entry name" value="TRAFAC_GTPase_members"/>
</dbReference>
<dbReference type="InterPro" id="IPR009000">
    <property type="entry name" value="Transl_B-barrel_sf"/>
</dbReference>
<dbReference type="Pfam" id="PF01583">
    <property type="entry name" value="APS_kinase"/>
    <property type="match status" value="1"/>
</dbReference>
<dbReference type="Proteomes" id="UP000186104">
    <property type="component" value="Chromosome"/>
</dbReference>
<keyword evidence="6 12" id="KW-0548">Nucleotidyltransferase</keyword>
<dbReference type="InterPro" id="IPR005225">
    <property type="entry name" value="Small_GTP-bd"/>
</dbReference>
<evidence type="ECO:0000256" key="10">
    <source>
        <dbReference type="ARBA" id="ARBA00023268"/>
    </source>
</evidence>
<dbReference type="STRING" id="499555.BJL86_2583"/>
<evidence type="ECO:0000256" key="13">
    <source>
        <dbReference type="HAMAP-Rule" id="MF_00065"/>
    </source>
</evidence>
<dbReference type="OrthoDB" id="9804504at2"/>
<comment type="function">
    <text evidence="13">Catalyzes the synthesis of activated sulfate.</text>
</comment>
<comment type="similarity">
    <text evidence="12">Belongs to the TRAFAC class translation factor GTPase superfamily. Classic translation factor GTPase family. CysN/NodQ subfamily.</text>
</comment>
<evidence type="ECO:0000256" key="3">
    <source>
        <dbReference type="ARBA" id="ARBA00005438"/>
    </source>
</evidence>
<dbReference type="SUPFAM" id="SSF50447">
    <property type="entry name" value="Translation proteins"/>
    <property type="match status" value="1"/>
</dbReference>
<dbReference type="InterPro" id="IPR009001">
    <property type="entry name" value="Transl_elong_EF1A/Init_IF2_C"/>
</dbReference>
<dbReference type="InterPro" id="IPR054696">
    <property type="entry name" value="GTP-eEF1A_C"/>
</dbReference>
<comment type="function">
    <text evidence="12">With CysD forms the ATP sulfurylase (ATPS) that catalyzes the adenylation of sulfate producing adenosine 5'-phosphosulfate (APS) and diphosphate, the first enzymatic step in sulfur assimilation pathway. APS synthesis involves the formation of a high-energy phosphoric-sulfuric acid anhydride bond driven by GTP hydrolysis by CysN coupled to ATP hydrolysis by CysD.</text>
</comment>
<evidence type="ECO:0000256" key="7">
    <source>
        <dbReference type="ARBA" id="ARBA00022741"/>
    </source>
</evidence>
<dbReference type="KEGG" id="dtm:BJL86_2583"/>
<feature type="domain" description="Tr-type G" evidence="14">
    <location>
        <begin position="19"/>
        <end position="241"/>
    </location>
</feature>